<dbReference type="Pfam" id="PF18876">
    <property type="entry name" value="AFF4_CHD"/>
    <property type="match status" value="1"/>
</dbReference>
<evidence type="ECO:0000256" key="1">
    <source>
        <dbReference type="ARBA" id="ARBA00004123"/>
    </source>
</evidence>
<feature type="region of interest" description="Disordered" evidence="13">
    <location>
        <begin position="354"/>
        <end position="434"/>
    </location>
</feature>
<evidence type="ECO:0000256" key="6">
    <source>
        <dbReference type="ARBA" id="ARBA00022788"/>
    </source>
</evidence>
<comment type="subcellular location">
    <subcellularLocation>
        <location evidence="1">Nucleus</location>
    </subcellularLocation>
</comment>
<feature type="compositionally biased region" description="Basic and acidic residues" evidence="13">
    <location>
        <begin position="275"/>
        <end position="291"/>
    </location>
</feature>
<evidence type="ECO:0000256" key="3">
    <source>
        <dbReference type="ARBA" id="ARBA00021888"/>
    </source>
</evidence>
<reference evidence="15 16" key="1">
    <citation type="journal article" date="2023" name="BMC Biol.">
        <title>The compact genome of the sponge Oopsacas minuta (Hexactinellida) is lacking key metazoan core genes.</title>
        <authorList>
            <person name="Santini S."/>
            <person name="Schenkelaars Q."/>
            <person name="Jourda C."/>
            <person name="Duchesne M."/>
            <person name="Belahbib H."/>
            <person name="Rocher C."/>
            <person name="Selva M."/>
            <person name="Riesgo A."/>
            <person name="Vervoort M."/>
            <person name="Leys S.P."/>
            <person name="Kodjabachian L."/>
            <person name="Le Bivic A."/>
            <person name="Borchiellini C."/>
            <person name="Claverie J.M."/>
            <person name="Renard E."/>
        </authorList>
    </citation>
    <scope>NUCLEOTIDE SEQUENCE [LARGE SCALE GENOMIC DNA]</scope>
    <source>
        <strain evidence="15">SPO-2</strain>
    </source>
</reference>
<evidence type="ECO:0000256" key="13">
    <source>
        <dbReference type="SAM" id="MobiDB-lite"/>
    </source>
</evidence>
<evidence type="ECO:0000256" key="2">
    <source>
        <dbReference type="ARBA" id="ARBA00007354"/>
    </source>
</evidence>
<dbReference type="EMBL" id="JAKMXF010000210">
    <property type="protein sequence ID" value="KAI6655249.1"/>
    <property type="molecule type" value="Genomic_DNA"/>
</dbReference>
<proteinExistence type="inferred from homology"/>
<feature type="region of interest" description="Disordered" evidence="13">
    <location>
        <begin position="651"/>
        <end position="673"/>
    </location>
</feature>
<accession>A0AAV7K3R8</accession>
<evidence type="ECO:0000256" key="10">
    <source>
        <dbReference type="ARBA" id="ARBA00023242"/>
    </source>
</evidence>
<dbReference type="GO" id="GO:0007366">
    <property type="term" value="P:periodic partitioning by pair rule gene"/>
    <property type="evidence" value="ECO:0007669"/>
    <property type="project" value="UniProtKB-KW"/>
</dbReference>
<keyword evidence="10" id="KW-0539">Nucleus</keyword>
<feature type="compositionally biased region" description="Low complexity" evidence="13">
    <location>
        <begin position="414"/>
        <end position="423"/>
    </location>
</feature>
<feature type="region of interest" description="Disordered" evidence="13">
    <location>
        <begin position="453"/>
        <end position="539"/>
    </location>
</feature>
<feature type="compositionally biased region" description="Polar residues" evidence="13">
    <location>
        <begin position="651"/>
        <end position="670"/>
    </location>
</feature>
<sequence>MSSSPLGTDLDHPFRRLESRYISFDRSVHFSEPRSTQHSDPLNLKISELLGPYSQVSPHLLSELKDSPDSLFGIEPLNTISPKHQRQRPSSSDQKLGKMMGQSSRPVSPPGKKHTPRQPFNPAVQRPNQINKHLKPQKNPENKPRPINPYPLHNSGKHGSRTFLSSSSPNTNSHTHKNGSISRKTKYDTPTTLQDSSTDIKMKKPINNTAPMFPKRPDKVRKEEHNMNSKKLLHSDTVNSSRPVNGEHLDFSQKISPKEDTKTATILPARVLKPPSDKPRPPTNKNPEEFTSKNNQVPNLDLSLSLNRSNLHDDSFNDIFAIGMEPLPTPLTEIQTPVGNKKFLAFLSNQTKPRLDLPQQKEANSNRLFTEKVVEQNSSDSEDSSDSDSEHEHNHDQGTTSSRRGDNFLDIIVSSDSESSDSSPIQAPSYTNTEDIFMSIPPKRVDMITEPAPVHNRGWESSPSSDSSNGDSNIHSWNKMNITSNHKTECPYWDSHRSTSPPRDLNPRLNATSEPVMHLKSSMPRSREMSHDSDSNSPKRLKISISLDKIAILDKVKPLIVSFPRVKISLPGDKPPESSKQMARVQPIQRLPDSGKDMSIPPTYSCPHRVAEVQPQKKIPHKGARNMINSPDMSWHMDACYEPPVSSTMIPPTQSSADDRWGTSSHTGVSYPSKIARPSTSHDYLTEAKGLKHQADHFKCSYKKALFYCEAALSFMLYGDQLEDKTEAIPTYSDTFDLLEFVLRPASSSGGGLGFSSSKQSPQLITICMRCQAVILNRIFVIKQDSLRSTHKELHEFFSVYKSDTKAKTPLSNKSPYASSWSPTNMVQVPQKIATMNSDYLQVLEYQFNSLELWNKSQLYEDDVLPFIQSLNNSVGKSVEIYSSIKDITTWCKTGLHWLRKDQT</sequence>
<feature type="region of interest" description="Disordered" evidence="13">
    <location>
        <begin position="234"/>
        <end position="297"/>
    </location>
</feature>
<evidence type="ECO:0000256" key="8">
    <source>
        <dbReference type="ARBA" id="ARBA00023125"/>
    </source>
</evidence>
<feature type="compositionally biased region" description="Basic and acidic residues" evidence="13">
    <location>
        <begin position="486"/>
        <end position="497"/>
    </location>
</feature>
<dbReference type="AlphaFoldDB" id="A0AAV7K3R8"/>
<dbReference type="GO" id="GO:0032783">
    <property type="term" value="C:super elongation complex"/>
    <property type="evidence" value="ECO:0007669"/>
    <property type="project" value="TreeGrafter"/>
</dbReference>
<keyword evidence="16" id="KW-1185">Reference proteome</keyword>
<gene>
    <name evidence="15" type="ORF">LOD99_2537</name>
</gene>
<dbReference type="Proteomes" id="UP001165289">
    <property type="component" value="Unassembled WGS sequence"/>
</dbReference>
<dbReference type="GO" id="GO:0003677">
    <property type="term" value="F:DNA binding"/>
    <property type="evidence" value="ECO:0007669"/>
    <property type="project" value="UniProtKB-KW"/>
</dbReference>
<dbReference type="InterPro" id="IPR007797">
    <property type="entry name" value="AF4/FMR2"/>
</dbReference>
<evidence type="ECO:0000313" key="15">
    <source>
        <dbReference type="EMBL" id="KAI6655249.1"/>
    </source>
</evidence>
<comment type="function">
    <text evidence="11">Has a role in transcriptional regulation. Acts in parallel with the Ras/MAPK and the PI3K/PKB pathways in the control of cell identity and cellular growth. Essential for regulation of the cytoskeleton and cell growth but not for cell proliferation or growth rate. Required specifically for the microtubule-based basal transport of lipid droplets. Plays a partially redundant function downstream of Raf in cell fate specification in the developing eye. Pair-rule protein that regulates embryonic cellularization, gastrulation and segmentation.</text>
</comment>
<feature type="region of interest" description="Disordered" evidence="13">
    <location>
        <begin position="65"/>
        <end position="216"/>
    </location>
</feature>
<feature type="compositionally biased region" description="Polar residues" evidence="13">
    <location>
        <begin position="178"/>
        <end position="199"/>
    </location>
</feature>
<evidence type="ECO:0000256" key="9">
    <source>
        <dbReference type="ARBA" id="ARBA00023163"/>
    </source>
</evidence>
<evidence type="ECO:0000256" key="12">
    <source>
        <dbReference type="ARBA" id="ARBA00032149"/>
    </source>
</evidence>
<comment type="caution">
    <text evidence="15">The sequence shown here is derived from an EMBL/GenBank/DDBJ whole genome shotgun (WGS) entry which is preliminary data.</text>
</comment>
<comment type="similarity">
    <text evidence="2">Belongs to the AF4 family.</text>
</comment>
<organism evidence="15 16">
    <name type="scientific">Oopsacas minuta</name>
    <dbReference type="NCBI Taxonomy" id="111878"/>
    <lineage>
        <taxon>Eukaryota</taxon>
        <taxon>Metazoa</taxon>
        <taxon>Porifera</taxon>
        <taxon>Hexactinellida</taxon>
        <taxon>Hexasterophora</taxon>
        <taxon>Lyssacinosida</taxon>
        <taxon>Leucopsacidae</taxon>
        <taxon>Oopsacas</taxon>
    </lineage>
</organism>
<evidence type="ECO:0000313" key="16">
    <source>
        <dbReference type="Proteomes" id="UP001165289"/>
    </source>
</evidence>
<feature type="compositionally biased region" description="Polar residues" evidence="13">
    <location>
        <begin position="78"/>
        <end position="94"/>
    </location>
</feature>
<evidence type="ECO:0000256" key="5">
    <source>
        <dbReference type="ARBA" id="ARBA00022553"/>
    </source>
</evidence>
<evidence type="ECO:0000256" key="7">
    <source>
        <dbReference type="ARBA" id="ARBA00023015"/>
    </source>
</evidence>
<feature type="compositionally biased region" description="Basic and acidic residues" evidence="13">
    <location>
        <begin position="525"/>
        <end position="534"/>
    </location>
</feature>
<feature type="compositionally biased region" description="Polar residues" evidence="13">
    <location>
        <begin position="424"/>
        <end position="434"/>
    </location>
</feature>
<feature type="compositionally biased region" description="Basic and acidic residues" evidence="13">
    <location>
        <begin position="245"/>
        <end position="262"/>
    </location>
</feature>
<dbReference type="PANTHER" id="PTHR10528">
    <property type="entry name" value="AF4/FMR2 FAMILY MEMBER"/>
    <property type="match status" value="1"/>
</dbReference>
<keyword evidence="8" id="KW-0238">DNA-binding</keyword>
<keyword evidence="5" id="KW-0597">Phosphoprotein</keyword>
<feature type="compositionally biased region" description="Low complexity" evidence="13">
    <location>
        <begin position="461"/>
        <end position="476"/>
    </location>
</feature>
<name>A0AAV7K3R8_9METZ</name>
<keyword evidence="9" id="KW-0804">Transcription</keyword>
<dbReference type="GO" id="GO:0010468">
    <property type="term" value="P:regulation of gene expression"/>
    <property type="evidence" value="ECO:0007669"/>
    <property type="project" value="InterPro"/>
</dbReference>
<feature type="domain" description="AF4/FMR2 C-terminal homology" evidence="14">
    <location>
        <begin position="682"/>
        <end position="902"/>
    </location>
</feature>
<evidence type="ECO:0000259" key="14">
    <source>
        <dbReference type="Pfam" id="PF18876"/>
    </source>
</evidence>
<keyword evidence="6" id="KW-0562">Pair-rule protein</keyword>
<evidence type="ECO:0000256" key="4">
    <source>
        <dbReference type="ARBA" id="ARBA00022473"/>
    </source>
</evidence>
<dbReference type="InterPro" id="IPR043640">
    <property type="entry name" value="AF4/FMR2_CHD"/>
</dbReference>
<dbReference type="PANTHER" id="PTHR10528:SF17">
    <property type="entry name" value="AF4_FMR2 FAMILY MEMBER LILLI"/>
    <property type="match status" value="1"/>
</dbReference>
<protein>
    <recommendedName>
        <fullName evidence="3">AF4/FMR2 family member lilli</fullName>
    </recommendedName>
    <alternativeName>
        <fullName evidence="12">Protein lilliputian</fullName>
    </alternativeName>
</protein>
<keyword evidence="7" id="KW-0805">Transcription regulation</keyword>
<keyword evidence="4" id="KW-0217">Developmental protein</keyword>
<evidence type="ECO:0000256" key="11">
    <source>
        <dbReference type="ARBA" id="ARBA00024653"/>
    </source>
</evidence>